<dbReference type="SUPFAM" id="SSF110087">
    <property type="entry name" value="DR1885-like metal-binding protein"/>
    <property type="match status" value="1"/>
</dbReference>
<evidence type="ECO:0000313" key="4">
    <source>
        <dbReference type="Proteomes" id="UP000193200"/>
    </source>
</evidence>
<accession>A0A1Y5S1S0</accession>
<dbReference type="PANTHER" id="PTHR36302:SF1">
    <property type="entry name" value="COPPER CHAPERONE PCU(A)C"/>
    <property type="match status" value="1"/>
</dbReference>
<organism evidence="3 4">
    <name type="scientific">Oceanibacterium hippocampi</name>
    <dbReference type="NCBI Taxonomy" id="745714"/>
    <lineage>
        <taxon>Bacteria</taxon>
        <taxon>Pseudomonadati</taxon>
        <taxon>Pseudomonadota</taxon>
        <taxon>Alphaproteobacteria</taxon>
        <taxon>Sneathiellales</taxon>
        <taxon>Sneathiellaceae</taxon>
        <taxon>Oceanibacterium</taxon>
    </lineage>
</organism>
<feature type="chain" id="PRO_5012441471" description="Copper chaperone PCu(A)C" evidence="2">
    <location>
        <begin position="22"/>
        <end position="173"/>
    </location>
</feature>
<dbReference type="AlphaFoldDB" id="A0A1Y5S1S0"/>
<keyword evidence="4" id="KW-1185">Reference proteome</keyword>
<reference evidence="3 4" key="1">
    <citation type="submission" date="2017-03" db="EMBL/GenBank/DDBJ databases">
        <authorList>
            <person name="Afonso C.L."/>
            <person name="Miller P.J."/>
            <person name="Scott M.A."/>
            <person name="Spackman E."/>
            <person name="Goraichik I."/>
            <person name="Dimitrov K.M."/>
            <person name="Suarez D.L."/>
            <person name="Swayne D.E."/>
        </authorList>
    </citation>
    <scope>NUCLEOTIDE SEQUENCE [LARGE SCALE GENOMIC DNA]</scope>
    <source>
        <strain evidence="3 4">CECT 7691</strain>
    </source>
</reference>
<protein>
    <recommendedName>
        <fullName evidence="5">Copper chaperone PCu(A)C</fullName>
    </recommendedName>
</protein>
<dbReference type="InParanoid" id="A0A1Y5S1S0"/>
<dbReference type="InterPro" id="IPR036182">
    <property type="entry name" value="PCuAC_sf"/>
</dbReference>
<dbReference type="EMBL" id="FWFR01000001">
    <property type="protein sequence ID" value="SLN30609.1"/>
    <property type="molecule type" value="Genomic_DNA"/>
</dbReference>
<evidence type="ECO:0000313" key="3">
    <source>
        <dbReference type="EMBL" id="SLN30609.1"/>
    </source>
</evidence>
<dbReference type="RefSeq" id="WP_085882336.1">
    <property type="nucleotide sequence ID" value="NZ_FWFR01000001.1"/>
</dbReference>
<evidence type="ECO:0000256" key="2">
    <source>
        <dbReference type="SAM" id="SignalP"/>
    </source>
</evidence>
<dbReference type="InterPro" id="IPR058248">
    <property type="entry name" value="Lxx211020-like"/>
</dbReference>
<dbReference type="Proteomes" id="UP000193200">
    <property type="component" value="Unassembled WGS sequence"/>
</dbReference>
<dbReference type="PANTHER" id="PTHR36302">
    <property type="entry name" value="BLR7088 PROTEIN"/>
    <property type="match status" value="1"/>
</dbReference>
<evidence type="ECO:0008006" key="5">
    <source>
        <dbReference type="Google" id="ProtNLM"/>
    </source>
</evidence>
<feature type="compositionally biased region" description="Basic and acidic residues" evidence="1">
    <location>
        <begin position="155"/>
        <end position="173"/>
    </location>
</feature>
<feature type="region of interest" description="Disordered" evidence="1">
    <location>
        <begin position="147"/>
        <end position="173"/>
    </location>
</feature>
<dbReference type="Gene3D" id="2.60.40.1890">
    <property type="entry name" value="PCu(A)C copper chaperone"/>
    <property type="match status" value="1"/>
</dbReference>
<name>A0A1Y5S1S0_9PROT</name>
<keyword evidence="2" id="KW-0732">Signal</keyword>
<sequence length="173" mass="18848">MIRPLSIALFLALFLASFAGAASAHDYKLGDLMIEHPWGRAIIASRPAGAFLTIVNHGAADRLVGARSPAAEKVEIHTHINDNGVMRMRRIEVVDIDMHQTVALQPGGLHLMLFGLKALPADGEMLPVMLRFEKAGEVEVMVRFEKPTTTSGGDTGHDMKSMKHDHGNMKTTD</sequence>
<dbReference type="OrthoDB" id="9796962at2"/>
<feature type="signal peptide" evidence="2">
    <location>
        <begin position="1"/>
        <end position="21"/>
    </location>
</feature>
<dbReference type="Pfam" id="PF04314">
    <property type="entry name" value="PCuAC"/>
    <property type="match status" value="1"/>
</dbReference>
<proteinExistence type="predicted"/>
<gene>
    <name evidence="3" type="ORF">OCH7691_01074</name>
</gene>
<evidence type="ECO:0000256" key="1">
    <source>
        <dbReference type="SAM" id="MobiDB-lite"/>
    </source>
</evidence>
<dbReference type="InterPro" id="IPR007410">
    <property type="entry name" value="LpqE-like"/>
</dbReference>